<dbReference type="AlphaFoldDB" id="A0A2N5SIA8"/>
<organism evidence="2 3">
    <name type="scientific">Puccinia coronata f. sp. avenae</name>
    <dbReference type="NCBI Taxonomy" id="200324"/>
    <lineage>
        <taxon>Eukaryota</taxon>
        <taxon>Fungi</taxon>
        <taxon>Dikarya</taxon>
        <taxon>Basidiomycota</taxon>
        <taxon>Pucciniomycotina</taxon>
        <taxon>Pucciniomycetes</taxon>
        <taxon>Pucciniales</taxon>
        <taxon>Pucciniaceae</taxon>
        <taxon>Puccinia</taxon>
    </lineage>
</organism>
<gene>
    <name evidence="2" type="ORF">PCASD_20980</name>
</gene>
<accession>A0A2N5SIA8</accession>
<name>A0A2N5SIA8_9BASI</name>
<proteinExistence type="predicted"/>
<dbReference type="EMBL" id="PGCI01000867">
    <property type="protein sequence ID" value="PLW12977.1"/>
    <property type="molecule type" value="Genomic_DNA"/>
</dbReference>
<protein>
    <submittedName>
        <fullName evidence="2">Uncharacterized protein</fullName>
    </submittedName>
</protein>
<evidence type="ECO:0000256" key="1">
    <source>
        <dbReference type="SAM" id="MobiDB-lite"/>
    </source>
</evidence>
<reference evidence="2 3" key="1">
    <citation type="submission" date="2017-11" db="EMBL/GenBank/DDBJ databases">
        <title>De novo assembly and phasing of dikaryotic genomes from two isolates of Puccinia coronata f. sp. avenae, the causal agent of oat crown rust.</title>
        <authorList>
            <person name="Miller M.E."/>
            <person name="Zhang Y."/>
            <person name="Omidvar V."/>
            <person name="Sperschneider J."/>
            <person name="Schwessinger B."/>
            <person name="Raley C."/>
            <person name="Palmer J.M."/>
            <person name="Garnica D."/>
            <person name="Upadhyaya N."/>
            <person name="Rathjen J."/>
            <person name="Taylor J.M."/>
            <person name="Park R.F."/>
            <person name="Dodds P.N."/>
            <person name="Hirsch C.D."/>
            <person name="Kianian S.F."/>
            <person name="Figueroa M."/>
        </authorList>
    </citation>
    <scope>NUCLEOTIDE SEQUENCE [LARGE SCALE GENOMIC DNA]</scope>
    <source>
        <strain evidence="2">12SD80</strain>
    </source>
</reference>
<dbReference type="Proteomes" id="UP000235392">
    <property type="component" value="Unassembled WGS sequence"/>
</dbReference>
<evidence type="ECO:0000313" key="2">
    <source>
        <dbReference type="EMBL" id="PLW12977.1"/>
    </source>
</evidence>
<comment type="caution">
    <text evidence="2">The sequence shown here is derived from an EMBL/GenBank/DDBJ whole genome shotgun (WGS) entry which is preliminary data.</text>
</comment>
<evidence type="ECO:0000313" key="3">
    <source>
        <dbReference type="Proteomes" id="UP000235392"/>
    </source>
</evidence>
<sequence length="233" mass="27047">MILGQDVRQRRLCDGRKVTLQFDINYLGSYLIVSSAFFFPLHVLEIGGDEECRRDDDREDVKTRMENQHYPSKDIDSDKLEKDLTHSRSIAETETLRGERDFEPEQENDLTWRSSAESESLLLFDWQMMNTNLILRLLIILSKARDRAALFNEIGIAYNTSGKPDHVSAVAGLDVRSLSSWKNVCPEGYDFLEKTKYTEICILRYPQLSNSMDMWHSTLESQQRLMIKLNQVA</sequence>
<feature type="region of interest" description="Disordered" evidence="1">
    <location>
        <begin position="54"/>
        <end position="78"/>
    </location>
</feature>